<dbReference type="RefSeq" id="XP_013900909.1">
    <property type="nucleotide sequence ID" value="XM_014045455.1"/>
</dbReference>
<organism evidence="3 4">
    <name type="scientific">Monoraphidium neglectum</name>
    <dbReference type="NCBI Taxonomy" id="145388"/>
    <lineage>
        <taxon>Eukaryota</taxon>
        <taxon>Viridiplantae</taxon>
        <taxon>Chlorophyta</taxon>
        <taxon>core chlorophytes</taxon>
        <taxon>Chlorophyceae</taxon>
        <taxon>CS clade</taxon>
        <taxon>Sphaeropleales</taxon>
        <taxon>Selenastraceae</taxon>
        <taxon>Monoraphidium</taxon>
    </lineage>
</organism>
<dbReference type="Proteomes" id="UP000054498">
    <property type="component" value="Unassembled WGS sequence"/>
</dbReference>
<feature type="transmembrane region" description="Helical" evidence="1">
    <location>
        <begin position="93"/>
        <end position="114"/>
    </location>
</feature>
<dbReference type="SUPFAM" id="SSF53901">
    <property type="entry name" value="Thiolase-like"/>
    <property type="match status" value="1"/>
</dbReference>
<evidence type="ECO:0000313" key="3">
    <source>
        <dbReference type="EMBL" id="KIZ01890.1"/>
    </source>
</evidence>
<feature type="domain" description="FAE" evidence="2">
    <location>
        <begin position="117"/>
        <end position="322"/>
    </location>
</feature>
<dbReference type="InterPro" id="IPR012392">
    <property type="entry name" value="3-ktacl-CoA_syn"/>
</dbReference>
<keyword evidence="3" id="KW-0808">Transferase</keyword>
<dbReference type="InterPro" id="IPR016039">
    <property type="entry name" value="Thiolase-like"/>
</dbReference>
<dbReference type="InterPro" id="IPR013601">
    <property type="entry name" value="FAE1_typ3_polyketide_synth"/>
</dbReference>
<evidence type="ECO:0000256" key="1">
    <source>
        <dbReference type="SAM" id="Phobius"/>
    </source>
</evidence>
<evidence type="ECO:0000259" key="2">
    <source>
        <dbReference type="Pfam" id="PF08392"/>
    </source>
</evidence>
<dbReference type="AlphaFoldDB" id="A0A0D2MFH6"/>
<dbReference type="GO" id="GO:0016020">
    <property type="term" value="C:membrane"/>
    <property type="evidence" value="ECO:0007669"/>
    <property type="project" value="InterPro"/>
</dbReference>
<dbReference type="PANTHER" id="PTHR31561">
    <property type="entry name" value="3-KETOACYL-COA SYNTHASE"/>
    <property type="match status" value="1"/>
</dbReference>
<gene>
    <name evidence="3" type="ORF">MNEG_6070</name>
</gene>
<name>A0A0D2MFH6_9CHLO</name>
<dbReference type="Pfam" id="PF08392">
    <property type="entry name" value="FAE1_CUT1_RppA"/>
    <property type="match status" value="1"/>
</dbReference>
<dbReference type="OrthoDB" id="329835at2759"/>
<keyword evidence="3" id="KW-0012">Acyltransferase</keyword>
<keyword evidence="1" id="KW-0472">Membrane</keyword>
<protein>
    <submittedName>
        <fullName evidence="3">3-ketoacyl-CoA synthase 19</fullName>
        <ecNumber evidence="3">2.3.1.-</ecNumber>
    </submittedName>
</protein>
<dbReference type="Gene3D" id="3.40.47.10">
    <property type="match status" value="1"/>
</dbReference>
<dbReference type="GO" id="GO:0006633">
    <property type="term" value="P:fatty acid biosynthetic process"/>
    <property type="evidence" value="ECO:0007669"/>
    <property type="project" value="InterPro"/>
</dbReference>
<keyword evidence="1" id="KW-1133">Transmembrane helix</keyword>
<evidence type="ECO:0000313" key="4">
    <source>
        <dbReference type="Proteomes" id="UP000054498"/>
    </source>
</evidence>
<dbReference type="EC" id="2.3.1.-" evidence="3"/>
<accession>A0A0D2MFH6</accession>
<keyword evidence="4" id="KW-1185">Reference proteome</keyword>
<dbReference type="STRING" id="145388.A0A0D2MFH6"/>
<keyword evidence="1" id="KW-0812">Transmembrane</keyword>
<dbReference type="GeneID" id="25738946"/>
<dbReference type="GO" id="GO:0016747">
    <property type="term" value="F:acyltransferase activity, transferring groups other than amino-acyl groups"/>
    <property type="evidence" value="ECO:0007669"/>
    <property type="project" value="InterPro"/>
</dbReference>
<reference evidence="3 4" key="1">
    <citation type="journal article" date="2013" name="BMC Genomics">
        <title>Reconstruction of the lipid metabolism for the microalga Monoraphidium neglectum from its genome sequence reveals characteristics suitable for biofuel production.</title>
        <authorList>
            <person name="Bogen C."/>
            <person name="Al-Dilaimi A."/>
            <person name="Albersmeier A."/>
            <person name="Wichmann J."/>
            <person name="Grundmann M."/>
            <person name="Rupp O."/>
            <person name="Lauersen K.J."/>
            <person name="Blifernez-Klassen O."/>
            <person name="Kalinowski J."/>
            <person name="Goesmann A."/>
            <person name="Mussgnug J.H."/>
            <person name="Kruse O."/>
        </authorList>
    </citation>
    <scope>NUCLEOTIDE SEQUENCE [LARGE SCALE GENOMIC DNA]</scope>
    <source>
        <strain evidence="3 4">SAG 48.87</strain>
    </source>
</reference>
<sequence>MAQAGNDSIKSLKRVVNAISRNAGTLVAVPAAAVLAYRLNELWKAGELEQLLRTYLDTRVNVSLVRKARQAYIRARRPVAMQAGQAAQAVADAITVAVVAAVGLLAVLLLRLLFPSERPTYLVDFSVHKGQEEWKFPKEWFLPHSARVGKGRFTEDDLDFQEKILMRSGLGDETYIPPWLYSNPPHYDMEHARKEFEVCCFSAVRDLLNKTGVSPKQIGFVITNCSLFNPTPSLSATIMHHFGMGASTLNYNLGGMGCSAGVVAIDLARQMLQIYPNSYALVVSHENLTSNWYPGSDRSMLVPNCIFRSNGAAILLSNRSSESW</sequence>
<proteinExistence type="predicted"/>
<dbReference type="KEGG" id="mng:MNEG_6070"/>
<dbReference type="EMBL" id="KK101174">
    <property type="protein sequence ID" value="KIZ01890.1"/>
    <property type="molecule type" value="Genomic_DNA"/>
</dbReference>